<keyword evidence="15" id="KW-1185">Reference proteome</keyword>
<gene>
    <name evidence="14" type="primary">sdhC</name>
    <name evidence="14" type="ORF">ISN26_02470</name>
</gene>
<dbReference type="Gene3D" id="1.20.1300.10">
    <property type="entry name" value="Fumarate reductase/succinate dehydrogenase, transmembrane subunit"/>
    <property type="match status" value="1"/>
</dbReference>
<dbReference type="SUPFAM" id="SSF81343">
    <property type="entry name" value="Fumarate reductase respiratory complex transmembrane subunits"/>
    <property type="match status" value="1"/>
</dbReference>
<dbReference type="NCBIfam" id="TIGR02970">
    <property type="entry name" value="succ_dehyd_cytB"/>
    <property type="match status" value="1"/>
</dbReference>
<evidence type="ECO:0000256" key="13">
    <source>
        <dbReference type="SAM" id="Phobius"/>
    </source>
</evidence>
<evidence type="ECO:0000256" key="12">
    <source>
        <dbReference type="PIRSR" id="PIRSR000178-1"/>
    </source>
</evidence>
<dbReference type="EMBL" id="JADHEI010000028">
    <property type="protein sequence ID" value="MBF2734944.1"/>
    <property type="molecule type" value="Genomic_DNA"/>
</dbReference>
<evidence type="ECO:0000256" key="7">
    <source>
        <dbReference type="ARBA" id="ARBA00022723"/>
    </source>
</evidence>
<sequence length="129" mass="13811">MMEGAPAKRPKHLNLLVIRLPLPGIVSILHRVSGVLLIYALPFLVWALAVAADSPAGYAQVAAVFGHPLVKLLLLATIWAALHHLCAGIRFLLLELRIGLELETTRRLAGAVMAASLALTAVCGWLLLL</sequence>
<dbReference type="Proteomes" id="UP000604381">
    <property type="component" value="Unassembled WGS sequence"/>
</dbReference>
<evidence type="ECO:0000313" key="14">
    <source>
        <dbReference type="EMBL" id="MBF2734944.1"/>
    </source>
</evidence>
<feature type="transmembrane region" description="Helical" evidence="13">
    <location>
        <begin position="108"/>
        <end position="128"/>
    </location>
</feature>
<reference evidence="14" key="1">
    <citation type="submission" date="2020-10" db="EMBL/GenBank/DDBJ databases">
        <title>An improved Amphimedon queenslandica hologenome assembly reveals how three proteobacterial symbionts can extend the metabolic phenotypic of their marine sponge host.</title>
        <authorList>
            <person name="Degnan B."/>
            <person name="Degnan S."/>
            <person name="Xiang X."/>
        </authorList>
    </citation>
    <scope>NUCLEOTIDE SEQUENCE</scope>
    <source>
        <strain evidence="14">AqS2</strain>
    </source>
</reference>
<comment type="cofactor">
    <cofactor evidence="12">
        <name>heme</name>
        <dbReference type="ChEBI" id="CHEBI:30413"/>
    </cofactor>
    <text evidence="12">The heme is bound between the two transmembrane subunits.</text>
</comment>
<evidence type="ECO:0000256" key="3">
    <source>
        <dbReference type="ARBA" id="ARBA00007244"/>
    </source>
</evidence>
<keyword evidence="8 13" id="KW-1133">Transmembrane helix</keyword>
<feature type="transmembrane region" description="Helical" evidence="13">
    <location>
        <begin position="72"/>
        <end position="96"/>
    </location>
</feature>
<dbReference type="GO" id="GO:0006099">
    <property type="term" value="P:tricarboxylic acid cycle"/>
    <property type="evidence" value="ECO:0007669"/>
    <property type="project" value="InterPro"/>
</dbReference>
<feature type="transmembrane region" description="Helical" evidence="13">
    <location>
        <begin position="28"/>
        <end position="52"/>
    </location>
</feature>
<dbReference type="CDD" id="cd03499">
    <property type="entry name" value="SQR_TypeC_SdhC"/>
    <property type="match status" value="1"/>
</dbReference>
<keyword evidence="7 12" id="KW-0479">Metal-binding</keyword>
<dbReference type="PANTHER" id="PTHR10978">
    <property type="entry name" value="SUCCINATE DEHYDROGENASE CYTOCHROME B560 SUBUNIT"/>
    <property type="match status" value="1"/>
</dbReference>
<organism evidence="14 15">
    <name type="scientific">Candidatus Amphirhobacter heronislandensis</name>
    <dbReference type="NCBI Taxonomy" id="1732024"/>
    <lineage>
        <taxon>Bacteria</taxon>
        <taxon>Pseudomonadati</taxon>
        <taxon>Pseudomonadota</taxon>
        <taxon>Gammaproteobacteria</taxon>
        <taxon>Candidatus Tethybacterales</taxon>
        <taxon>Candidatus Tethybacteraceae</taxon>
        <taxon>Candidatus Amphirhobacter</taxon>
    </lineage>
</organism>
<comment type="subcellular location">
    <subcellularLocation>
        <location evidence="2">Membrane</location>
    </subcellularLocation>
</comment>
<dbReference type="AlphaFoldDB" id="A0A930UGR1"/>
<evidence type="ECO:0000256" key="4">
    <source>
        <dbReference type="ARBA" id="ARBA00020076"/>
    </source>
</evidence>
<dbReference type="InterPro" id="IPR014314">
    <property type="entry name" value="Succ_DH_cytb556"/>
</dbReference>
<keyword evidence="6 13" id="KW-0812">Transmembrane</keyword>
<comment type="subunit">
    <text evidence="11">Part of an enzyme complex containing four subunits: a flavoprotein, an iron-sulfur protein, plus two membrane-anchoring proteins, SdhC and SdhD. The complex can form homotrimers.</text>
</comment>
<dbReference type="GO" id="GO:0005886">
    <property type="term" value="C:plasma membrane"/>
    <property type="evidence" value="ECO:0007669"/>
    <property type="project" value="TreeGrafter"/>
</dbReference>
<evidence type="ECO:0000256" key="6">
    <source>
        <dbReference type="ARBA" id="ARBA00022692"/>
    </source>
</evidence>
<dbReference type="GO" id="GO:0046872">
    <property type="term" value="F:metal ion binding"/>
    <property type="evidence" value="ECO:0007669"/>
    <property type="project" value="UniProtKB-KW"/>
</dbReference>
<comment type="similarity">
    <text evidence="3">Belongs to the cytochrome b560 family.</text>
</comment>
<comment type="function">
    <text evidence="1">Membrane-anchoring subunit of succinate dehydrogenase (SDH).</text>
</comment>
<keyword evidence="5 12" id="KW-0349">Heme</keyword>
<evidence type="ECO:0000256" key="8">
    <source>
        <dbReference type="ARBA" id="ARBA00022989"/>
    </source>
</evidence>
<dbReference type="InterPro" id="IPR034804">
    <property type="entry name" value="SQR/QFR_C/D"/>
</dbReference>
<dbReference type="Pfam" id="PF01127">
    <property type="entry name" value="Sdh_cyt"/>
    <property type="match status" value="1"/>
</dbReference>
<evidence type="ECO:0000256" key="2">
    <source>
        <dbReference type="ARBA" id="ARBA00004370"/>
    </source>
</evidence>
<keyword evidence="9 12" id="KW-0408">Iron</keyword>
<dbReference type="PIRSF" id="PIRSF000178">
    <property type="entry name" value="SDH_cyt_b560"/>
    <property type="match status" value="1"/>
</dbReference>
<protein>
    <recommendedName>
        <fullName evidence="4">Succinate dehydrogenase cytochrome b556 subunit</fullName>
    </recommendedName>
</protein>
<evidence type="ECO:0000256" key="1">
    <source>
        <dbReference type="ARBA" id="ARBA00004050"/>
    </source>
</evidence>
<evidence type="ECO:0000256" key="10">
    <source>
        <dbReference type="ARBA" id="ARBA00023136"/>
    </source>
</evidence>
<feature type="binding site" description="axial binding residue" evidence="12">
    <location>
        <position position="84"/>
    </location>
    <ligand>
        <name>heme</name>
        <dbReference type="ChEBI" id="CHEBI:30413"/>
        <note>ligand shared with second transmembrane subunit</note>
    </ligand>
    <ligandPart>
        <name>Fe</name>
        <dbReference type="ChEBI" id="CHEBI:18248"/>
    </ligandPart>
</feature>
<name>A0A930UGR1_9GAMM</name>
<accession>A0A930UGR1</accession>
<evidence type="ECO:0000256" key="9">
    <source>
        <dbReference type="ARBA" id="ARBA00023004"/>
    </source>
</evidence>
<comment type="caution">
    <text evidence="14">The sequence shown here is derived from an EMBL/GenBank/DDBJ whole genome shotgun (WGS) entry which is preliminary data.</text>
</comment>
<proteinExistence type="inferred from homology"/>
<evidence type="ECO:0000256" key="11">
    <source>
        <dbReference type="ARBA" id="ARBA00025912"/>
    </source>
</evidence>
<evidence type="ECO:0000256" key="5">
    <source>
        <dbReference type="ARBA" id="ARBA00022617"/>
    </source>
</evidence>
<dbReference type="GO" id="GO:0009055">
    <property type="term" value="F:electron transfer activity"/>
    <property type="evidence" value="ECO:0007669"/>
    <property type="project" value="InterPro"/>
</dbReference>
<evidence type="ECO:0000313" key="15">
    <source>
        <dbReference type="Proteomes" id="UP000604381"/>
    </source>
</evidence>
<dbReference type="PANTHER" id="PTHR10978:SF5">
    <property type="entry name" value="SUCCINATE DEHYDROGENASE CYTOCHROME B560 SUBUNIT, MITOCHONDRIAL"/>
    <property type="match status" value="1"/>
</dbReference>
<dbReference type="InterPro" id="IPR000701">
    <property type="entry name" value="SuccDH_FuR_B_TM-su"/>
</dbReference>
<keyword evidence="10 13" id="KW-0472">Membrane</keyword>